<keyword evidence="9 10" id="KW-0961">Cell wall biogenesis/degradation</keyword>
<dbReference type="Pfam" id="PF01225">
    <property type="entry name" value="Mur_ligase"/>
    <property type="match status" value="1"/>
</dbReference>
<dbReference type="NCBIfam" id="TIGR01143">
    <property type="entry name" value="murF"/>
    <property type="match status" value="1"/>
</dbReference>
<keyword evidence="5 10" id="KW-0067">ATP-binding</keyword>
<dbReference type="InterPro" id="IPR000713">
    <property type="entry name" value="Mur_ligase_N"/>
</dbReference>
<comment type="caution">
    <text evidence="10">Lacks conserved residue(s) required for the propagation of feature annotation.</text>
</comment>
<keyword evidence="4 10" id="KW-0547">Nucleotide-binding</keyword>
<feature type="domain" description="Mur ligase N-terminal catalytic" evidence="12">
    <location>
        <begin position="52"/>
        <end position="98"/>
    </location>
</feature>
<keyword evidence="2 10" id="KW-0436">Ligase</keyword>
<dbReference type="Gene3D" id="3.90.190.20">
    <property type="entry name" value="Mur ligase, C-terminal domain"/>
    <property type="match status" value="1"/>
</dbReference>
<protein>
    <recommendedName>
        <fullName evidence="10 11">UDP-N-acetylmuramoyl-tripeptide--D-alanyl-D-alanine ligase</fullName>
        <ecNumber evidence="10 11">6.3.2.10</ecNumber>
    </recommendedName>
    <alternativeName>
        <fullName evidence="10">D-alanyl-D-alanine-adding enzyme</fullName>
    </alternativeName>
</protein>
<dbReference type="HAMAP" id="MF_02019">
    <property type="entry name" value="MurF"/>
    <property type="match status" value="1"/>
</dbReference>
<dbReference type="Gene3D" id="3.40.1190.10">
    <property type="entry name" value="Mur-like, catalytic domain"/>
    <property type="match status" value="1"/>
</dbReference>
<dbReference type="Pfam" id="PF02875">
    <property type="entry name" value="Mur_ligase_C"/>
    <property type="match status" value="1"/>
</dbReference>
<dbReference type="Gene3D" id="3.40.1390.10">
    <property type="entry name" value="MurE/MurF, N-terminal domain"/>
    <property type="match status" value="1"/>
</dbReference>
<evidence type="ECO:0000256" key="8">
    <source>
        <dbReference type="ARBA" id="ARBA00023306"/>
    </source>
</evidence>
<organism evidence="15 16">
    <name type="scientific">Pelagerythrobacter marinus</name>
    <dbReference type="NCBI Taxonomy" id="538382"/>
    <lineage>
        <taxon>Bacteria</taxon>
        <taxon>Pseudomonadati</taxon>
        <taxon>Pseudomonadota</taxon>
        <taxon>Alphaproteobacteria</taxon>
        <taxon>Sphingomonadales</taxon>
        <taxon>Erythrobacteraceae</taxon>
        <taxon>Pelagerythrobacter</taxon>
    </lineage>
</organism>
<dbReference type="InterPro" id="IPR013221">
    <property type="entry name" value="Mur_ligase_cen"/>
</dbReference>
<evidence type="ECO:0000256" key="6">
    <source>
        <dbReference type="ARBA" id="ARBA00022960"/>
    </source>
</evidence>
<dbReference type="InterPro" id="IPR036615">
    <property type="entry name" value="Mur_ligase_C_dom_sf"/>
</dbReference>
<sequence length="499" mass="51687">MRRVRAGPAVNAHRALRPWPVRPRDRLPLALWDAESLAAAMGGTASEPFQASGVEIDSRDVRSGDLFFALGGENTDGHRFVDKAFAAGAAAAVVERPIDWPHILVDDTGAALRALAAAARRRSAAVRIGVTGSVGKTGVKEAIFVALDRASRGQAHRSVRSYNNHVGVPLSLARMPARSRFGVFEMGMNHAGEIAALTDQVRPDVAVITTIAPAHIENLGSEEAIADAKAEIFAGLEPGGWAVIPADSPHFERLAGHARAAGARILSFGRAAHADVRLLDAIPSANGGALVTADLGDRRVCYSVAEPGEHWIANSLCVMAAVRAAEGDLAAAGLALAEMGGLKGRGARHRVPASGGHALLIDESYNANPASMRATLHQLGQTPATRRIAVLGSMKELGDFAPSFHARLAEPLAAAKVDHAVLVGDEMRALARDLGKGGANALAGGMSFAHCDGPAEAIAALEEYGIAAGDAILVKGSNSVGLGRLVTHFASRNGGGREG</sequence>
<dbReference type="SUPFAM" id="SSF53244">
    <property type="entry name" value="MurD-like peptide ligases, peptide-binding domain"/>
    <property type="match status" value="1"/>
</dbReference>
<dbReference type="InterPro" id="IPR005863">
    <property type="entry name" value="UDP-N-AcMur_synth"/>
</dbReference>
<evidence type="ECO:0000256" key="7">
    <source>
        <dbReference type="ARBA" id="ARBA00022984"/>
    </source>
</evidence>
<keyword evidence="7 10" id="KW-0573">Peptidoglycan synthesis</keyword>
<evidence type="ECO:0000256" key="4">
    <source>
        <dbReference type="ARBA" id="ARBA00022741"/>
    </source>
</evidence>
<evidence type="ECO:0000256" key="1">
    <source>
        <dbReference type="ARBA" id="ARBA00022490"/>
    </source>
</evidence>
<evidence type="ECO:0000256" key="11">
    <source>
        <dbReference type="RuleBase" id="RU004136"/>
    </source>
</evidence>
<comment type="similarity">
    <text evidence="10">Belongs to the MurCDEF family. MurF subfamily.</text>
</comment>
<dbReference type="PANTHER" id="PTHR43024">
    <property type="entry name" value="UDP-N-ACETYLMURAMOYL-TRIPEPTIDE--D-ALANYL-D-ALANINE LIGASE"/>
    <property type="match status" value="1"/>
</dbReference>
<accession>A0ABW9V0B3</accession>
<evidence type="ECO:0000259" key="14">
    <source>
        <dbReference type="Pfam" id="PF08245"/>
    </source>
</evidence>
<evidence type="ECO:0000256" key="5">
    <source>
        <dbReference type="ARBA" id="ARBA00022840"/>
    </source>
</evidence>
<evidence type="ECO:0000256" key="10">
    <source>
        <dbReference type="HAMAP-Rule" id="MF_02019"/>
    </source>
</evidence>
<reference evidence="15 16" key="1">
    <citation type="submission" date="2019-12" db="EMBL/GenBank/DDBJ databases">
        <title>Genomic-based taxomic classification of the family Erythrobacteraceae.</title>
        <authorList>
            <person name="Xu L."/>
        </authorList>
    </citation>
    <scope>NUCLEOTIDE SEQUENCE [LARGE SCALE GENOMIC DNA]</scope>
    <source>
        <strain evidence="15 16">H32</strain>
    </source>
</reference>
<evidence type="ECO:0000256" key="2">
    <source>
        <dbReference type="ARBA" id="ARBA00022598"/>
    </source>
</evidence>
<evidence type="ECO:0000313" key="15">
    <source>
        <dbReference type="EMBL" id="MXO69152.1"/>
    </source>
</evidence>
<comment type="function">
    <text evidence="10 11">Involved in cell wall formation. Catalyzes the final step in the synthesis of UDP-N-acetylmuramoyl-pentapeptide, the precursor of murein.</text>
</comment>
<comment type="caution">
    <text evidence="15">The sequence shown here is derived from an EMBL/GenBank/DDBJ whole genome shotgun (WGS) entry which is preliminary data.</text>
</comment>
<evidence type="ECO:0000259" key="13">
    <source>
        <dbReference type="Pfam" id="PF02875"/>
    </source>
</evidence>
<dbReference type="Pfam" id="PF08245">
    <property type="entry name" value="Mur_ligase_M"/>
    <property type="match status" value="1"/>
</dbReference>
<comment type="subcellular location">
    <subcellularLocation>
        <location evidence="10 11">Cytoplasm</location>
    </subcellularLocation>
</comment>
<dbReference type="SUPFAM" id="SSF53623">
    <property type="entry name" value="MurD-like peptide ligases, catalytic domain"/>
    <property type="match status" value="1"/>
</dbReference>
<evidence type="ECO:0000313" key="16">
    <source>
        <dbReference type="Proteomes" id="UP000444401"/>
    </source>
</evidence>
<dbReference type="GO" id="GO:0016874">
    <property type="term" value="F:ligase activity"/>
    <property type="evidence" value="ECO:0007669"/>
    <property type="project" value="UniProtKB-KW"/>
</dbReference>
<dbReference type="SUPFAM" id="SSF63418">
    <property type="entry name" value="MurE/MurF N-terminal domain"/>
    <property type="match status" value="1"/>
</dbReference>
<dbReference type="InterPro" id="IPR035911">
    <property type="entry name" value="MurE/MurF_N"/>
</dbReference>
<dbReference type="Proteomes" id="UP000444401">
    <property type="component" value="Unassembled WGS sequence"/>
</dbReference>
<keyword evidence="16" id="KW-1185">Reference proteome</keyword>
<comment type="pathway">
    <text evidence="10 11">Cell wall biogenesis; peptidoglycan biosynthesis.</text>
</comment>
<comment type="catalytic activity">
    <reaction evidence="10 11">
        <text>D-alanyl-D-alanine + UDP-N-acetyl-alpha-D-muramoyl-L-alanyl-gamma-D-glutamyl-meso-2,6-diaminopimelate + ATP = UDP-N-acetyl-alpha-D-muramoyl-L-alanyl-gamma-D-glutamyl-meso-2,6-diaminopimeloyl-D-alanyl-D-alanine + ADP + phosphate + H(+)</text>
        <dbReference type="Rhea" id="RHEA:28374"/>
        <dbReference type="ChEBI" id="CHEBI:15378"/>
        <dbReference type="ChEBI" id="CHEBI:30616"/>
        <dbReference type="ChEBI" id="CHEBI:43474"/>
        <dbReference type="ChEBI" id="CHEBI:57822"/>
        <dbReference type="ChEBI" id="CHEBI:61386"/>
        <dbReference type="ChEBI" id="CHEBI:83905"/>
        <dbReference type="ChEBI" id="CHEBI:456216"/>
        <dbReference type="EC" id="6.3.2.10"/>
    </reaction>
</comment>
<keyword evidence="6 10" id="KW-0133">Cell shape</keyword>
<proteinExistence type="inferred from homology"/>
<keyword evidence="1 10" id="KW-0963">Cytoplasm</keyword>
<feature type="domain" description="Mur ligase C-terminal" evidence="13">
    <location>
        <begin position="358"/>
        <end position="477"/>
    </location>
</feature>
<dbReference type="PANTHER" id="PTHR43024:SF1">
    <property type="entry name" value="UDP-N-ACETYLMURAMOYL-TRIPEPTIDE--D-ALANYL-D-ALANINE LIGASE"/>
    <property type="match status" value="1"/>
</dbReference>
<evidence type="ECO:0000256" key="3">
    <source>
        <dbReference type="ARBA" id="ARBA00022618"/>
    </source>
</evidence>
<dbReference type="InterPro" id="IPR051046">
    <property type="entry name" value="MurCDEF_CellWall_CoF430Synth"/>
</dbReference>
<dbReference type="EMBL" id="WTYO01000004">
    <property type="protein sequence ID" value="MXO69152.1"/>
    <property type="molecule type" value="Genomic_DNA"/>
</dbReference>
<keyword evidence="3 10" id="KW-0132">Cell division</keyword>
<keyword evidence="8 10" id="KW-0131">Cell cycle</keyword>
<gene>
    <name evidence="10 15" type="primary">murF</name>
    <name evidence="15" type="ORF">GRI72_09975</name>
</gene>
<evidence type="ECO:0000256" key="9">
    <source>
        <dbReference type="ARBA" id="ARBA00023316"/>
    </source>
</evidence>
<dbReference type="InterPro" id="IPR036565">
    <property type="entry name" value="Mur-like_cat_sf"/>
</dbReference>
<name>A0ABW9V0B3_9SPHN</name>
<dbReference type="InterPro" id="IPR004101">
    <property type="entry name" value="Mur_ligase_C"/>
</dbReference>
<feature type="domain" description="Mur ligase central" evidence="14">
    <location>
        <begin position="130"/>
        <end position="322"/>
    </location>
</feature>
<dbReference type="EC" id="6.3.2.10" evidence="10 11"/>
<evidence type="ECO:0000259" key="12">
    <source>
        <dbReference type="Pfam" id="PF01225"/>
    </source>
</evidence>